<feature type="domain" description="Transposase IS110-like N-terminal" evidence="1">
    <location>
        <begin position="5"/>
        <end position="81"/>
    </location>
</feature>
<dbReference type="PANTHER" id="PTHR33055:SF3">
    <property type="entry name" value="PUTATIVE TRANSPOSASE FOR IS117-RELATED"/>
    <property type="match status" value="1"/>
</dbReference>
<comment type="caution">
    <text evidence="2">The sequence shown here is derived from an EMBL/GenBank/DDBJ whole genome shotgun (WGS) entry which is preliminary data.</text>
</comment>
<dbReference type="EMBL" id="JBHUOM010000002">
    <property type="protein sequence ID" value="MFD2934351.1"/>
    <property type="molecule type" value="Genomic_DNA"/>
</dbReference>
<dbReference type="RefSeq" id="WP_381500046.1">
    <property type="nucleotide sequence ID" value="NZ_JBHUOM010000002.1"/>
</dbReference>
<dbReference type="InterPro" id="IPR047650">
    <property type="entry name" value="Transpos_IS110"/>
</dbReference>
<dbReference type="InterPro" id="IPR002525">
    <property type="entry name" value="Transp_IS110-like_N"/>
</dbReference>
<organism evidence="2 3">
    <name type="scientific">Spirosoma flavum</name>
    <dbReference type="NCBI Taxonomy" id="2048557"/>
    <lineage>
        <taxon>Bacteria</taxon>
        <taxon>Pseudomonadati</taxon>
        <taxon>Bacteroidota</taxon>
        <taxon>Cytophagia</taxon>
        <taxon>Cytophagales</taxon>
        <taxon>Cytophagaceae</taxon>
        <taxon>Spirosoma</taxon>
    </lineage>
</organism>
<dbReference type="Pfam" id="PF01548">
    <property type="entry name" value="DEDD_Tnp_IS110"/>
    <property type="match status" value="1"/>
</dbReference>
<evidence type="ECO:0000259" key="1">
    <source>
        <dbReference type="Pfam" id="PF01548"/>
    </source>
</evidence>
<evidence type="ECO:0000313" key="3">
    <source>
        <dbReference type="Proteomes" id="UP001597512"/>
    </source>
</evidence>
<sequence>MTTYIGIDVSKDSLSVAIPTPNAGWKVNDFANSPDGIRSLLNQLPDQAHCVLEATGSYSVLATYMLSQAKVTISVINPKQTGPPVRPSLC</sequence>
<keyword evidence="3" id="KW-1185">Reference proteome</keyword>
<evidence type="ECO:0000313" key="2">
    <source>
        <dbReference type="EMBL" id="MFD2934351.1"/>
    </source>
</evidence>
<dbReference type="Proteomes" id="UP001597512">
    <property type="component" value="Unassembled WGS sequence"/>
</dbReference>
<name>A0ABW6AG04_9BACT</name>
<proteinExistence type="predicted"/>
<protein>
    <submittedName>
        <fullName evidence="2">Transposase</fullName>
    </submittedName>
</protein>
<dbReference type="PANTHER" id="PTHR33055">
    <property type="entry name" value="TRANSPOSASE FOR INSERTION SEQUENCE ELEMENT IS1111A"/>
    <property type="match status" value="1"/>
</dbReference>
<accession>A0ABW6AG04</accession>
<gene>
    <name evidence="2" type="ORF">ACFS25_11205</name>
</gene>
<reference evidence="3" key="1">
    <citation type="journal article" date="2019" name="Int. J. Syst. Evol. Microbiol.">
        <title>The Global Catalogue of Microorganisms (GCM) 10K type strain sequencing project: providing services to taxonomists for standard genome sequencing and annotation.</title>
        <authorList>
            <consortium name="The Broad Institute Genomics Platform"/>
            <consortium name="The Broad Institute Genome Sequencing Center for Infectious Disease"/>
            <person name="Wu L."/>
            <person name="Ma J."/>
        </authorList>
    </citation>
    <scope>NUCLEOTIDE SEQUENCE [LARGE SCALE GENOMIC DNA]</scope>
    <source>
        <strain evidence="3">KCTC 52490</strain>
    </source>
</reference>